<feature type="transmembrane region" description="Helical" evidence="12">
    <location>
        <begin position="122"/>
        <end position="141"/>
    </location>
</feature>
<accession>A0A078AZ57</accession>
<evidence type="ECO:0000256" key="12">
    <source>
        <dbReference type="SAM" id="Phobius"/>
    </source>
</evidence>
<protein>
    <submittedName>
        <fullName evidence="14">Ring finger</fullName>
    </submittedName>
</protein>
<dbReference type="InParanoid" id="A0A078AZ57"/>
<evidence type="ECO:0000259" key="13">
    <source>
        <dbReference type="PROSITE" id="PS50089"/>
    </source>
</evidence>
<sequence length="427" mass="49105">MQQSINRKRIALAVTSLIDICLFISLIVFLSVFLYQDPQARTLWKVGLTCNSIVLLFEIRMRLFCCFGYPLKDMRRIGCCIEFTRIRMKLADYFCFFYIFFSEMINASVLVMKQYKSNHERIMFITIVTMNAIYLVFWIIFTKGKSFHRFPKEKQRANDQQSTETESVDQSNTTGDHHSTSSQGINTSSQFVHKRKLNKSEAILLVKQMPKVDLEKVKASNKNAFNSSLREQLGGLHSDKEGIIESNCAICLDNLMSVGKYPEDIKQDIEAGSTSRGIGGDYYPSQDIIEEVELADKKEVKQKSQRFKRFFAGIKRMFDKITETKSKIRAFPECQHLYHEKCLIQWIQENDSCPMCRRKSSCALNDDQLSDDEVDDDLEDLLFAGQNQNDSLSGSNSSIIVNQRRRRPASNIQDLEGSNNAGNYTLN</sequence>
<keyword evidence="6" id="KW-0833">Ubl conjugation pathway</keyword>
<feature type="compositionally biased region" description="Polar residues" evidence="11">
    <location>
        <begin position="410"/>
        <end position="427"/>
    </location>
</feature>
<keyword evidence="9 12" id="KW-0472">Membrane</keyword>
<evidence type="ECO:0000256" key="9">
    <source>
        <dbReference type="ARBA" id="ARBA00023136"/>
    </source>
</evidence>
<keyword evidence="3 12" id="KW-0812">Transmembrane</keyword>
<feature type="transmembrane region" description="Helical" evidence="12">
    <location>
        <begin position="90"/>
        <end position="110"/>
    </location>
</feature>
<evidence type="ECO:0000256" key="4">
    <source>
        <dbReference type="ARBA" id="ARBA00022723"/>
    </source>
</evidence>
<feature type="compositionally biased region" description="Polar residues" evidence="11">
    <location>
        <begin position="158"/>
        <end position="190"/>
    </location>
</feature>
<name>A0A078AZ57_STYLE</name>
<dbReference type="OrthoDB" id="8062037at2759"/>
<evidence type="ECO:0000313" key="14">
    <source>
        <dbReference type="EMBL" id="CDW86492.1"/>
    </source>
</evidence>
<evidence type="ECO:0000256" key="1">
    <source>
        <dbReference type="ARBA" id="ARBA00004370"/>
    </source>
</evidence>
<dbReference type="InterPro" id="IPR024766">
    <property type="entry name" value="Znf_RING_H2"/>
</dbReference>
<dbReference type="PANTHER" id="PTHR46539:SF1">
    <property type="entry name" value="E3 UBIQUITIN-PROTEIN LIGASE ATL42"/>
    <property type="match status" value="1"/>
</dbReference>
<dbReference type="GO" id="GO:0016567">
    <property type="term" value="P:protein ubiquitination"/>
    <property type="evidence" value="ECO:0007669"/>
    <property type="project" value="UniProtKB-UniPathway"/>
</dbReference>
<feature type="domain" description="RING-type" evidence="13">
    <location>
        <begin position="333"/>
        <end position="357"/>
    </location>
</feature>
<organism evidence="14 15">
    <name type="scientific">Stylonychia lemnae</name>
    <name type="common">Ciliate</name>
    <dbReference type="NCBI Taxonomy" id="5949"/>
    <lineage>
        <taxon>Eukaryota</taxon>
        <taxon>Sar</taxon>
        <taxon>Alveolata</taxon>
        <taxon>Ciliophora</taxon>
        <taxon>Intramacronucleata</taxon>
        <taxon>Spirotrichea</taxon>
        <taxon>Stichotrichia</taxon>
        <taxon>Sporadotrichida</taxon>
        <taxon>Oxytrichidae</taxon>
        <taxon>Stylonychinae</taxon>
        <taxon>Stylonychia</taxon>
    </lineage>
</organism>
<evidence type="ECO:0000256" key="10">
    <source>
        <dbReference type="PROSITE-ProRule" id="PRU00175"/>
    </source>
</evidence>
<dbReference type="InterPro" id="IPR001841">
    <property type="entry name" value="Znf_RING"/>
</dbReference>
<dbReference type="InterPro" id="IPR013083">
    <property type="entry name" value="Znf_RING/FYVE/PHD"/>
</dbReference>
<evidence type="ECO:0000256" key="7">
    <source>
        <dbReference type="ARBA" id="ARBA00022833"/>
    </source>
</evidence>
<feature type="region of interest" description="Disordered" evidence="11">
    <location>
        <begin position="152"/>
        <end position="190"/>
    </location>
</feature>
<feature type="region of interest" description="Disordered" evidence="11">
    <location>
        <begin position="387"/>
        <end position="427"/>
    </location>
</feature>
<keyword evidence="15" id="KW-1185">Reference proteome</keyword>
<evidence type="ECO:0000313" key="15">
    <source>
        <dbReference type="Proteomes" id="UP000039865"/>
    </source>
</evidence>
<evidence type="ECO:0000256" key="6">
    <source>
        <dbReference type="ARBA" id="ARBA00022786"/>
    </source>
</evidence>
<dbReference type="Gene3D" id="3.30.40.10">
    <property type="entry name" value="Zinc/RING finger domain, C3HC4 (zinc finger)"/>
    <property type="match status" value="1"/>
</dbReference>
<keyword evidence="4" id="KW-0479">Metal-binding</keyword>
<evidence type="ECO:0000256" key="11">
    <source>
        <dbReference type="SAM" id="MobiDB-lite"/>
    </source>
</evidence>
<keyword evidence="8 12" id="KW-1133">Transmembrane helix</keyword>
<dbReference type="Pfam" id="PF12678">
    <property type="entry name" value="zf-rbx1"/>
    <property type="match status" value="1"/>
</dbReference>
<feature type="transmembrane region" description="Helical" evidence="12">
    <location>
        <begin position="12"/>
        <end position="34"/>
    </location>
</feature>
<evidence type="ECO:0000256" key="5">
    <source>
        <dbReference type="ARBA" id="ARBA00022771"/>
    </source>
</evidence>
<dbReference type="SUPFAM" id="SSF57850">
    <property type="entry name" value="RING/U-box"/>
    <property type="match status" value="1"/>
</dbReference>
<keyword evidence="5 10" id="KW-0863">Zinc-finger</keyword>
<proteinExistence type="predicted"/>
<dbReference type="EMBL" id="CCKQ01014698">
    <property type="protein sequence ID" value="CDW86492.1"/>
    <property type="molecule type" value="Genomic_DNA"/>
</dbReference>
<dbReference type="UniPathway" id="UPA00143"/>
<dbReference type="PANTHER" id="PTHR46539">
    <property type="entry name" value="E3 UBIQUITIN-PROTEIN LIGASE ATL42"/>
    <property type="match status" value="1"/>
</dbReference>
<reference evidence="14 15" key="1">
    <citation type="submission" date="2014-06" db="EMBL/GenBank/DDBJ databases">
        <authorList>
            <person name="Swart Estienne"/>
        </authorList>
    </citation>
    <scope>NUCLEOTIDE SEQUENCE [LARGE SCALE GENOMIC DNA]</scope>
    <source>
        <strain evidence="14 15">130c</strain>
    </source>
</reference>
<comment type="subcellular location">
    <subcellularLocation>
        <location evidence="1">Membrane</location>
    </subcellularLocation>
</comment>
<evidence type="ECO:0000256" key="3">
    <source>
        <dbReference type="ARBA" id="ARBA00022692"/>
    </source>
</evidence>
<keyword evidence="7" id="KW-0862">Zinc</keyword>
<dbReference type="GO" id="GO:0016020">
    <property type="term" value="C:membrane"/>
    <property type="evidence" value="ECO:0007669"/>
    <property type="project" value="UniProtKB-SubCell"/>
</dbReference>
<feature type="compositionally biased region" description="Polar residues" evidence="11">
    <location>
        <begin position="387"/>
        <end position="401"/>
    </location>
</feature>
<evidence type="ECO:0000256" key="8">
    <source>
        <dbReference type="ARBA" id="ARBA00022989"/>
    </source>
</evidence>
<gene>
    <name evidence="14" type="primary">Contig14567.g15518</name>
    <name evidence="14" type="ORF">STYLEM_15587</name>
</gene>
<dbReference type="PROSITE" id="PS50089">
    <property type="entry name" value="ZF_RING_2"/>
    <property type="match status" value="1"/>
</dbReference>
<feature type="transmembrane region" description="Helical" evidence="12">
    <location>
        <begin position="46"/>
        <end position="69"/>
    </location>
</feature>
<comment type="pathway">
    <text evidence="2">Protein modification; protein ubiquitination.</text>
</comment>
<dbReference type="AlphaFoldDB" id="A0A078AZ57"/>
<dbReference type="GO" id="GO:0008270">
    <property type="term" value="F:zinc ion binding"/>
    <property type="evidence" value="ECO:0007669"/>
    <property type="project" value="UniProtKB-KW"/>
</dbReference>
<dbReference type="Proteomes" id="UP000039865">
    <property type="component" value="Unassembled WGS sequence"/>
</dbReference>
<evidence type="ECO:0000256" key="2">
    <source>
        <dbReference type="ARBA" id="ARBA00004906"/>
    </source>
</evidence>